<comment type="caution">
    <text evidence="1">The sequence shown here is derived from an EMBL/GenBank/DDBJ whole genome shotgun (WGS) entry which is preliminary data.</text>
</comment>
<accession>A0A511DB37</accession>
<protein>
    <submittedName>
        <fullName evidence="1">Uncharacterized protein</fullName>
    </submittedName>
</protein>
<proteinExistence type="predicted"/>
<gene>
    <name evidence="1" type="ORF">PSU4_09760</name>
</gene>
<sequence>MPDRTVVLEVQGPSDPLVRERLTSELRLALTTDPSLHELTGLSFSASPSAQDGAKGVTDVVALVVAGVPYAKPLATMLGQAISGWCARDRRTTVTVHDGERTIEIVGSPTAAQQELMEKFWRGDSNTTSS</sequence>
<reference evidence="1 2" key="1">
    <citation type="submission" date="2019-07" db="EMBL/GenBank/DDBJ databases">
        <title>Whole genome shotgun sequence of Pseudonocardia sulfidoxydans NBRC 16205.</title>
        <authorList>
            <person name="Hosoyama A."/>
            <person name="Uohara A."/>
            <person name="Ohji S."/>
            <person name="Ichikawa N."/>
        </authorList>
    </citation>
    <scope>NUCLEOTIDE SEQUENCE [LARGE SCALE GENOMIC DNA]</scope>
    <source>
        <strain evidence="1 2">NBRC 16205</strain>
    </source>
</reference>
<evidence type="ECO:0000313" key="1">
    <source>
        <dbReference type="EMBL" id="GEL22022.1"/>
    </source>
</evidence>
<dbReference type="AlphaFoldDB" id="A0A511DB37"/>
<dbReference type="EMBL" id="BJVJ01000005">
    <property type="protein sequence ID" value="GEL22022.1"/>
    <property type="molecule type" value="Genomic_DNA"/>
</dbReference>
<dbReference type="Pfam" id="PF19953">
    <property type="entry name" value="EACC1"/>
    <property type="match status" value="1"/>
</dbReference>
<evidence type="ECO:0000313" key="2">
    <source>
        <dbReference type="Proteomes" id="UP000321685"/>
    </source>
</evidence>
<keyword evidence="2" id="KW-1185">Reference proteome</keyword>
<name>A0A511DB37_9PSEU</name>
<dbReference type="InterPro" id="IPR045428">
    <property type="entry name" value="EACC1"/>
</dbReference>
<dbReference type="Proteomes" id="UP000321685">
    <property type="component" value="Unassembled WGS sequence"/>
</dbReference>
<organism evidence="1 2">
    <name type="scientific">Pseudonocardia sulfidoxydans NBRC 16205</name>
    <dbReference type="NCBI Taxonomy" id="1223511"/>
    <lineage>
        <taxon>Bacteria</taxon>
        <taxon>Bacillati</taxon>
        <taxon>Actinomycetota</taxon>
        <taxon>Actinomycetes</taxon>
        <taxon>Pseudonocardiales</taxon>
        <taxon>Pseudonocardiaceae</taxon>
        <taxon>Pseudonocardia</taxon>
    </lineage>
</organism>